<dbReference type="AlphaFoldDB" id="A0AA40B7J4"/>
<name>A0AA40B7J4_9PEZI</name>
<protein>
    <submittedName>
        <fullName evidence="2">Uncharacterized protein</fullName>
    </submittedName>
</protein>
<organism evidence="2 3">
    <name type="scientific">Apiosordaria backusii</name>
    <dbReference type="NCBI Taxonomy" id="314023"/>
    <lineage>
        <taxon>Eukaryota</taxon>
        <taxon>Fungi</taxon>
        <taxon>Dikarya</taxon>
        <taxon>Ascomycota</taxon>
        <taxon>Pezizomycotina</taxon>
        <taxon>Sordariomycetes</taxon>
        <taxon>Sordariomycetidae</taxon>
        <taxon>Sordariales</taxon>
        <taxon>Lasiosphaeriaceae</taxon>
        <taxon>Apiosordaria</taxon>
    </lineage>
</organism>
<feature type="region of interest" description="Disordered" evidence="1">
    <location>
        <begin position="430"/>
        <end position="452"/>
    </location>
</feature>
<accession>A0AA40B7J4</accession>
<dbReference type="EMBL" id="JAUKTV010000009">
    <property type="protein sequence ID" value="KAK0729115.1"/>
    <property type="molecule type" value="Genomic_DNA"/>
</dbReference>
<gene>
    <name evidence="2" type="ORF">B0T21DRAFT_370384</name>
</gene>
<evidence type="ECO:0000313" key="2">
    <source>
        <dbReference type="EMBL" id="KAK0729115.1"/>
    </source>
</evidence>
<proteinExistence type="predicted"/>
<feature type="region of interest" description="Disordered" evidence="1">
    <location>
        <begin position="372"/>
        <end position="407"/>
    </location>
</feature>
<dbReference type="Proteomes" id="UP001172159">
    <property type="component" value="Unassembled WGS sequence"/>
</dbReference>
<sequence length="715" mass="83172">MAGKGSYITTHRHLDFSFLRLLTAVAISIASRSRATPFTFVHRPIKSSFSSTKNQQSAHLYTTSTMSFHPFGPAPRQEFGRPGWAFAYQPPMGINGPLSLGQTLRYGLDHIGRRWVPFPRPPAADPHRLFFDNVPSWMLLLDQKKLPAEIKVQIMQGAVSDTKCCLERLTPEWHICNRGLDWQLELELRSKRVDVYTVPEHVNERDIITDKKDDDYDEEKDCPVRRGEGHLRQTWDHMEDDHDWATFFREDPRRFPEKREGAGEKFGHRDALVKEWVNYAVVELKYPMPGIWGEDKFEELWDSNEQKVKRRPWFRTHKNVRLARYFDDVVDGDKVLTYLGEEKDRFPDREEELQGPVLGGGGEGLDPASLFRARGRGSGRPQYPDYSDKGKRVMRAPSHSPPREVSGYRQRDYSDAFRLGDLGYPRDNGVGNNPIFGPWKSPAKDKQPETPQRIVKKPKVQERRYLFSRIRHLSIITHPLRGSVGLASLLGVDWVHELKNSDYYKNAANKDAFDKRYRKIARWLMKERTNQFKLLWHKMPRLEEVYLDLRGMTIPCSLATPPGYEDTFRMRGYYSVEFVANLAKTMSGRGLRRLTIAGLRSYTGDQGYDAWSCRDKLNIKRDITAGSWDENRFYFINEIFAGERDEDRMPVKTQMVNWWMMFVTAVRPGGKLVFVDREYDNEARTISHQPKVHIPSFEDFWPDGDPGNDDWGPKE</sequence>
<evidence type="ECO:0000313" key="3">
    <source>
        <dbReference type="Proteomes" id="UP001172159"/>
    </source>
</evidence>
<feature type="region of interest" description="Disordered" evidence="1">
    <location>
        <begin position="346"/>
        <end position="365"/>
    </location>
</feature>
<feature type="region of interest" description="Disordered" evidence="1">
    <location>
        <begin position="695"/>
        <end position="715"/>
    </location>
</feature>
<evidence type="ECO:0000256" key="1">
    <source>
        <dbReference type="SAM" id="MobiDB-lite"/>
    </source>
</evidence>
<comment type="caution">
    <text evidence="2">The sequence shown here is derived from an EMBL/GenBank/DDBJ whole genome shotgun (WGS) entry which is preliminary data.</text>
</comment>
<keyword evidence="3" id="KW-1185">Reference proteome</keyword>
<reference evidence="2" key="1">
    <citation type="submission" date="2023-06" db="EMBL/GenBank/DDBJ databases">
        <title>Genome-scale phylogeny and comparative genomics of the fungal order Sordariales.</title>
        <authorList>
            <consortium name="Lawrence Berkeley National Laboratory"/>
            <person name="Hensen N."/>
            <person name="Bonometti L."/>
            <person name="Westerberg I."/>
            <person name="Brannstrom I.O."/>
            <person name="Guillou S."/>
            <person name="Cros-Aarteil S."/>
            <person name="Calhoun S."/>
            <person name="Haridas S."/>
            <person name="Kuo A."/>
            <person name="Mondo S."/>
            <person name="Pangilinan J."/>
            <person name="Riley R."/>
            <person name="Labutti K."/>
            <person name="Andreopoulos B."/>
            <person name="Lipzen A."/>
            <person name="Chen C."/>
            <person name="Yanf M."/>
            <person name="Daum C."/>
            <person name="Ng V."/>
            <person name="Clum A."/>
            <person name="Steindorff A."/>
            <person name="Ohm R."/>
            <person name="Martin F."/>
            <person name="Silar P."/>
            <person name="Natvig D."/>
            <person name="Lalanne C."/>
            <person name="Gautier V."/>
            <person name="Ament-Velasquez S.L."/>
            <person name="Kruys A."/>
            <person name="Hutchinson M.I."/>
            <person name="Powell A.J."/>
            <person name="Barry K."/>
            <person name="Miller A.N."/>
            <person name="Grigoriev I.V."/>
            <person name="Debuchy R."/>
            <person name="Gladieux P."/>
            <person name="Thoren M.H."/>
            <person name="Johannesson H."/>
        </authorList>
    </citation>
    <scope>NUCLEOTIDE SEQUENCE</scope>
    <source>
        <strain evidence="2">CBS 540.89</strain>
    </source>
</reference>